<dbReference type="InterPro" id="IPR004358">
    <property type="entry name" value="Sig_transdc_His_kin-like_C"/>
</dbReference>
<dbReference type="Gene3D" id="3.30.565.10">
    <property type="entry name" value="Histidine kinase-like ATPase, C-terminal domain"/>
    <property type="match status" value="1"/>
</dbReference>
<organism evidence="13 14">
    <name type="scientific">Roseospira marina</name>
    <dbReference type="NCBI Taxonomy" id="140057"/>
    <lineage>
        <taxon>Bacteria</taxon>
        <taxon>Pseudomonadati</taxon>
        <taxon>Pseudomonadota</taxon>
        <taxon>Alphaproteobacteria</taxon>
        <taxon>Rhodospirillales</taxon>
        <taxon>Rhodospirillaceae</taxon>
        <taxon>Roseospira</taxon>
    </lineage>
</organism>
<dbReference type="PANTHER" id="PTHR43304">
    <property type="entry name" value="PHYTOCHROME-LIKE PROTEIN CPH1"/>
    <property type="match status" value="1"/>
</dbReference>
<dbReference type="RefSeq" id="WP_150061379.1">
    <property type="nucleotide sequence ID" value="NZ_JACHII010000005.1"/>
</dbReference>
<dbReference type="EMBL" id="VWPJ01000003">
    <property type="protein sequence ID" value="KAA5606778.1"/>
    <property type="molecule type" value="Genomic_DNA"/>
</dbReference>
<evidence type="ECO:0000256" key="9">
    <source>
        <dbReference type="ARBA" id="ARBA00022989"/>
    </source>
</evidence>
<accession>A0A5M6IGS5</accession>
<evidence type="ECO:0000256" key="5">
    <source>
        <dbReference type="ARBA" id="ARBA00022553"/>
    </source>
</evidence>
<dbReference type="Proteomes" id="UP000324065">
    <property type="component" value="Unassembled WGS sequence"/>
</dbReference>
<dbReference type="PROSITE" id="PS50109">
    <property type="entry name" value="HIS_KIN"/>
    <property type="match status" value="1"/>
</dbReference>
<evidence type="ECO:0000259" key="12">
    <source>
        <dbReference type="PROSITE" id="PS50109"/>
    </source>
</evidence>
<evidence type="ECO:0000256" key="7">
    <source>
        <dbReference type="ARBA" id="ARBA00022692"/>
    </source>
</evidence>
<dbReference type="Pfam" id="PF02518">
    <property type="entry name" value="HATPase_c"/>
    <property type="match status" value="1"/>
</dbReference>
<dbReference type="Pfam" id="PF00512">
    <property type="entry name" value="HisKA"/>
    <property type="match status" value="1"/>
</dbReference>
<dbReference type="GO" id="GO:0005886">
    <property type="term" value="C:plasma membrane"/>
    <property type="evidence" value="ECO:0007669"/>
    <property type="project" value="UniProtKB-SubCell"/>
</dbReference>
<evidence type="ECO:0000256" key="2">
    <source>
        <dbReference type="ARBA" id="ARBA00004651"/>
    </source>
</evidence>
<keyword evidence="10 11" id="KW-0472">Membrane</keyword>
<dbReference type="InterPro" id="IPR005467">
    <property type="entry name" value="His_kinase_dom"/>
</dbReference>
<evidence type="ECO:0000313" key="14">
    <source>
        <dbReference type="Proteomes" id="UP000324065"/>
    </source>
</evidence>
<feature type="domain" description="Histidine kinase" evidence="12">
    <location>
        <begin position="467"/>
        <end position="682"/>
    </location>
</feature>
<feature type="transmembrane region" description="Helical" evidence="11">
    <location>
        <begin position="367"/>
        <end position="388"/>
    </location>
</feature>
<dbReference type="InterPro" id="IPR052162">
    <property type="entry name" value="Sensor_kinase/Photoreceptor"/>
</dbReference>
<dbReference type="InterPro" id="IPR036890">
    <property type="entry name" value="HATPase_C_sf"/>
</dbReference>
<reference evidence="13 14" key="1">
    <citation type="submission" date="2019-09" db="EMBL/GenBank/DDBJ databases">
        <title>Genome sequence of Roseospira marina, one of the more divergent members of the non-sulfur purple photosynthetic bacterial family, the Rhodospirillaceae.</title>
        <authorList>
            <person name="Meyer T."/>
            <person name="Kyndt J."/>
        </authorList>
    </citation>
    <scope>NUCLEOTIDE SEQUENCE [LARGE SCALE GENOMIC DNA]</scope>
    <source>
        <strain evidence="13 14">DSM 15113</strain>
    </source>
</reference>
<comment type="catalytic activity">
    <reaction evidence="1">
        <text>ATP + protein L-histidine = ADP + protein N-phospho-L-histidine.</text>
        <dbReference type="EC" id="2.7.13.3"/>
    </reaction>
</comment>
<evidence type="ECO:0000256" key="11">
    <source>
        <dbReference type="SAM" id="Phobius"/>
    </source>
</evidence>
<keyword evidence="5" id="KW-0597">Phosphoprotein</keyword>
<dbReference type="Pfam" id="PF08269">
    <property type="entry name" value="dCache_2"/>
    <property type="match status" value="1"/>
</dbReference>
<dbReference type="AlphaFoldDB" id="A0A5M6IGS5"/>
<comment type="subcellular location">
    <subcellularLocation>
        <location evidence="2">Cell membrane</location>
        <topology evidence="2">Multi-pass membrane protein</topology>
    </subcellularLocation>
</comment>
<dbReference type="SUPFAM" id="SSF47384">
    <property type="entry name" value="Homodimeric domain of signal transducing histidine kinase"/>
    <property type="match status" value="1"/>
</dbReference>
<dbReference type="FunFam" id="3.30.565.10:FF:000006">
    <property type="entry name" value="Sensor histidine kinase WalK"/>
    <property type="match status" value="1"/>
</dbReference>
<evidence type="ECO:0000313" key="13">
    <source>
        <dbReference type="EMBL" id="KAA5606778.1"/>
    </source>
</evidence>
<evidence type="ECO:0000256" key="8">
    <source>
        <dbReference type="ARBA" id="ARBA00022777"/>
    </source>
</evidence>
<dbReference type="OrthoDB" id="9806995at2"/>
<keyword evidence="8" id="KW-0418">Kinase</keyword>
<evidence type="ECO:0000256" key="4">
    <source>
        <dbReference type="ARBA" id="ARBA00022475"/>
    </source>
</evidence>
<dbReference type="InterPro" id="IPR004010">
    <property type="entry name" value="Double_Cache_2"/>
</dbReference>
<protein>
    <recommendedName>
        <fullName evidence="3">histidine kinase</fullName>
        <ecNumber evidence="3">2.7.13.3</ecNumber>
    </recommendedName>
</protein>
<dbReference type="SMART" id="SM00387">
    <property type="entry name" value="HATPase_c"/>
    <property type="match status" value="1"/>
</dbReference>
<dbReference type="Gene3D" id="1.10.287.130">
    <property type="match status" value="1"/>
</dbReference>
<proteinExistence type="predicted"/>
<evidence type="ECO:0000256" key="3">
    <source>
        <dbReference type="ARBA" id="ARBA00012438"/>
    </source>
</evidence>
<sequence>MTSPDTEAEMRPSPAVSVAEAGRDTGWRPGLVRALSLRLFLAFAAAFVGLYAYWGFDLYRTMAREVELRAEILMEERRTYIRALVETAVNGAQHQRQTVEARARRVIRERGEQGVSIVRALWESRPPGADEEAMRGIIREALRSIRFDQGRGYYFIFDVDTGATILHSTMPELEGTDLRDAVDPEGRPIVRAMIKMLRTEGEGFYPYLWQHPNKPGTEHAKVSYVCRFAPLNWGIATGDYIKDMTSQVQAETLAQLEAMHFGDDGYIFAGTWTGRSLLGPGKGTNAWDLIDRGGVRVVQELVAAAKGGGGYVRYVRPQLDPEYPVSERLSYVLPVPEWGWYIGAGVAIDDINANIARMRDEIRADALRSLAIGSALVVILAAASYAIAVHSARRIGHDIGTLKAFLAGDGRQATDLDPTTMRHAEAYQLAVAVRGMVARRDAAEAALEEQTRKLEKSNAELERFAYVASHDLREPLRIVSSYAGLLRRRYRGQLDSDADTFIDFVTDGARRLHDMIGDLLEYSRIKRADSPFEVVDLNTVLARVLSNLNASIREADVIVDVAPNLPIVMGRPALLVSLFQNLVENAIKYRHPERPASVKVHGTVSGDEATIAIADNGLGIDPAFHGRIFQIFQRLHPAHTYPGTGVGLSICQGICESHGGRIWLESKVGVGTTFFATLTVARGGSPPAPLPPDSA</sequence>
<evidence type="ECO:0000256" key="10">
    <source>
        <dbReference type="ARBA" id="ARBA00023136"/>
    </source>
</evidence>
<dbReference type="CDD" id="cd00082">
    <property type="entry name" value="HisKA"/>
    <property type="match status" value="1"/>
</dbReference>
<comment type="caution">
    <text evidence="13">The sequence shown here is derived from an EMBL/GenBank/DDBJ whole genome shotgun (WGS) entry which is preliminary data.</text>
</comment>
<gene>
    <name evidence="13" type="ORF">F1188_05465</name>
</gene>
<evidence type="ECO:0000256" key="6">
    <source>
        <dbReference type="ARBA" id="ARBA00022679"/>
    </source>
</evidence>
<keyword evidence="4" id="KW-1003">Cell membrane</keyword>
<keyword evidence="9 11" id="KW-1133">Transmembrane helix</keyword>
<dbReference type="InterPro" id="IPR033480">
    <property type="entry name" value="sCache_2"/>
</dbReference>
<keyword evidence="6" id="KW-0808">Transferase</keyword>
<dbReference type="PRINTS" id="PR00344">
    <property type="entry name" value="BCTRLSENSOR"/>
</dbReference>
<keyword evidence="7 11" id="KW-0812">Transmembrane</keyword>
<keyword evidence="14" id="KW-1185">Reference proteome</keyword>
<feature type="transmembrane region" description="Helical" evidence="11">
    <location>
        <begin position="35"/>
        <end position="54"/>
    </location>
</feature>
<dbReference type="EC" id="2.7.13.3" evidence="3"/>
<dbReference type="Gene3D" id="3.30.450.20">
    <property type="entry name" value="PAS domain"/>
    <property type="match status" value="2"/>
</dbReference>
<dbReference type="InterPro" id="IPR036097">
    <property type="entry name" value="HisK_dim/P_sf"/>
</dbReference>
<dbReference type="GO" id="GO:0000155">
    <property type="term" value="F:phosphorelay sensor kinase activity"/>
    <property type="evidence" value="ECO:0007669"/>
    <property type="project" value="InterPro"/>
</dbReference>
<dbReference type="SMART" id="SM00388">
    <property type="entry name" value="HisKA"/>
    <property type="match status" value="1"/>
</dbReference>
<dbReference type="InterPro" id="IPR003594">
    <property type="entry name" value="HATPase_dom"/>
</dbReference>
<dbReference type="SMART" id="SM01049">
    <property type="entry name" value="Cache_2"/>
    <property type="match status" value="2"/>
</dbReference>
<name>A0A5M6IGS5_9PROT</name>
<evidence type="ECO:0000256" key="1">
    <source>
        <dbReference type="ARBA" id="ARBA00000085"/>
    </source>
</evidence>
<dbReference type="PANTHER" id="PTHR43304:SF1">
    <property type="entry name" value="PAC DOMAIN-CONTAINING PROTEIN"/>
    <property type="match status" value="1"/>
</dbReference>
<dbReference type="SUPFAM" id="SSF55874">
    <property type="entry name" value="ATPase domain of HSP90 chaperone/DNA topoisomerase II/histidine kinase"/>
    <property type="match status" value="1"/>
</dbReference>
<dbReference type="InterPro" id="IPR003661">
    <property type="entry name" value="HisK_dim/P_dom"/>
</dbReference>